<evidence type="ECO:0000256" key="4">
    <source>
        <dbReference type="ARBA" id="ARBA00007607"/>
    </source>
</evidence>
<feature type="transmembrane region" description="Helical" evidence="19">
    <location>
        <begin position="12"/>
        <end position="34"/>
    </location>
</feature>
<evidence type="ECO:0000313" key="20">
    <source>
        <dbReference type="EMBL" id="AKB53356.1"/>
    </source>
</evidence>
<dbReference type="AlphaFoldDB" id="A0A0E3LMP0"/>
<feature type="transmembrane region" description="Helical" evidence="19">
    <location>
        <begin position="133"/>
        <end position="154"/>
    </location>
</feature>
<keyword evidence="10 19" id="KW-0808">Transferase</keyword>
<comment type="catalytic activity">
    <reaction evidence="17 19">
        <text>5-methyl-5,6,7,8-tetrahydromethanopterin + coenzyme M + 2 Na(+)(in) = 5,6,7,8-tetrahydromethanopterin + methyl-coenzyme M + 2 Na(+)(out)</text>
        <dbReference type="Rhea" id="RHEA:53492"/>
        <dbReference type="ChEBI" id="CHEBI:29101"/>
        <dbReference type="ChEBI" id="CHEBI:58103"/>
        <dbReference type="ChEBI" id="CHEBI:58116"/>
        <dbReference type="ChEBI" id="CHEBI:58286"/>
        <dbReference type="ChEBI" id="CHEBI:58319"/>
        <dbReference type="EC" id="7.2.1.4"/>
    </reaction>
</comment>
<evidence type="ECO:0000256" key="1">
    <source>
        <dbReference type="ARBA" id="ARBA00002533"/>
    </source>
</evidence>
<comment type="function">
    <text evidence="1 19">Part of a complex that catalyzes the formation of methyl-coenzyme M and tetrahydromethanopterin from coenzyme M and methyl-tetrahydromethanopterin. This is an energy-conserving, sodium-ion translocating step.</text>
</comment>
<dbReference type="EMBL" id="CP009528">
    <property type="protein sequence ID" value="AKB53356.1"/>
    <property type="molecule type" value="Genomic_DNA"/>
</dbReference>
<feature type="transmembrane region" description="Helical" evidence="19">
    <location>
        <begin position="221"/>
        <end position="240"/>
    </location>
</feature>
<comment type="similarity">
    <text evidence="4 19">Belongs to the MtrC family.</text>
</comment>
<keyword evidence="21" id="KW-1185">Reference proteome</keyword>
<dbReference type="InterPro" id="IPR005865">
    <property type="entry name" value="THM_MeTrfase_su_C"/>
</dbReference>
<dbReference type="NCBIfam" id="TIGR01148">
    <property type="entry name" value="mtrC"/>
    <property type="match status" value="1"/>
</dbReference>
<evidence type="ECO:0000256" key="14">
    <source>
        <dbReference type="ARBA" id="ARBA00022994"/>
    </source>
</evidence>
<dbReference type="GeneID" id="24843524"/>
<keyword evidence="13 19" id="KW-1133">Transmembrane helix</keyword>
<evidence type="ECO:0000256" key="12">
    <source>
        <dbReference type="ARBA" id="ARBA00022967"/>
    </source>
</evidence>
<evidence type="ECO:0000256" key="3">
    <source>
        <dbReference type="ARBA" id="ARBA00004839"/>
    </source>
</evidence>
<keyword evidence="8 19" id="KW-0554">One-carbon metabolism</keyword>
<evidence type="ECO:0000256" key="11">
    <source>
        <dbReference type="ARBA" id="ARBA00022692"/>
    </source>
</evidence>
<organism evidence="20 21">
    <name type="scientific">Methanosarcina barkeri MS</name>
    <dbReference type="NCBI Taxonomy" id="1434108"/>
    <lineage>
        <taxon>Archaea</taxon>
        <taxon>Methanobacteriati</taxon>
        <taxon>Methanobacteriota</taxon>
        <taxon>Stenosarchaea group</taxon>
        <taxon>Methanomicrobia</taxon>
        <taxon>Methanosarcinales</taxon>
        <taxon>Methanosarcinaceae</taxon>
        <taxon>Methanosarcina</taxon>
    </lineage>
</organism>
<evidence type="ECO:0000256" key="19">
    <source>
        <dbReference type="HAMAP-Rule" id="MF_01096"/>
    </source>
</evidence>
<evidence type="ECO:0000256" key="18">
    <source>
        <dbReference type="ARBA" id="ARBA00044970"/>
    </source>
</evidence>
<dbReference type="GO" id="GO:0005886">
    <property type="term" value="C:plasma membrane"/>
    <property type="evidence" value="ECO:0007669"/>
    <property type="project" value="UniProtKB-SubCell"/>
</dbReference>
<keyword evidence="14 19" id="KW-0484">Methanogenesis</keyword>
<feature type="transmembrane region" description="Helical" evidence="19">
    <location>
        <begin position="197"/>
        <end position="215"/>
    </location>
</feature>
<dbReference type="HOGENOM" id="CLU_092286_0_0_2"/>
<dbReference type="EC" id="7.2.1.4" evidence="18 19"/>
<dbReference type="Proteomes" id="UP000033033">
    <property type="component" value="Chromosome"/>
</dbReference>
<accession>A0A0E3LMP0</accession>
<evidence type="ECO:0000256" key="10">
    <source>
        <dbReference type="ARBA" id="ARBA00022679"/>
    </source>
</evidence>
<name>A0A0E3LMP0_METBA</name>
<keyword evidence="12 19" id="KW-1278">Translocase</keyword>
<reference evidence="20 21" key="1">
    <citation type="submission" date="2014-07" db="EMBL/GenBank/DDBJ databases">
        <title>Methanogenic archaea and the global carbon cycle.</title>
        <authorList>
            <person name="Henriksen J.R."/>
            <person name="Luke J."/>
            <person name="Reinhart S."/>
            <person name="Benedict M.N."/>
            <person name="Youngblut N.D."/>
            <person name="Metcalf M.E."/>
            <person name="Whitaker R.J."/>
            <person name="Metcalf W.W."/>
        </authorList>
    </citation>
    <scope>NUCLEOTIDE SEQUENCE [LARGE SCALE GENOMIC DNA]</scope>
    <source>
        <strain evidence="20 21">MS</strain>
    </source>
</reference>
<keyword evidence="11 19" id="KW-0812">Transmembrane</keyword>
<dbReference type="HAMAP" id="MF_01096">
    <property type="entry name" value="MtrC"/>
    <property type="match status" value="1"/>
</dbReference>
<dbReference type="RefSeq" id="WP_048120281.1">
    <property type="nucleotide sequence ID" value="NZ_CP009528.1"/>
</dbReference>
<dbReference type="STRING" id="1434108.MSBRM_0358"/>
<feature type="transmembrane region" description="Helical" evidence="19">
    <location>
        <begin position="160"/>
        <end position="185"/>
    </location>
</feature>
<dbReference type="GeneID" id="24886027"/>
<evidence type="ECO:0000256" key="13">
    <source>
        <dbReference type="ARBA" id="ARBA00022989"/>
    </source>
</evidence>
<evidence type="ECO:0000256" key="2">
    <source>
        <dbReference type="ARBA" id="ARBA00004651"/>
    </source>
</evidence>
<dbReference type="Pfam" id="PF04211">
    <property type="entry name" value="MtrC"/>
    <property type="match status" value="1"/>
</dbReference>
<dbReference type="GO" id="GO:0032259">
    <property type="term" value="P:methylation"/>
    <property type="evidence" value="ECO:0007669"/>
    <property type="project" value="UniProtKB-KW"/>
</dbReference>
<dbReference type="GO" id="GO:0006730">
    <property type="term" value="P:one-carbon metabolic process"/>
    <property type="evidence" value="ECO:0007669"/>
    <property type="project" value="UniProtKB-UniRule"/>
</dbReference>
<dbReference type="PIRSF" id="PIRSF006530">
    <property type="entry name" value="MtrC"/>
    <property type="match status" value="1"/>
</dbReference>
<comment type="subcellular location">
    <subcellularLocation>
        <location evidence="2 19">Cell membrane</location>
        <topology evidence="2 19">Multi-pass membrane protein</topology>
    </subcellularLocation>
</comment>
<evidence type="ECO:0000256" key="16">
    <source>
        <dbReference type="ARBA" id="ARBA00029817"/>
    </source>
</evidence>
<evidence type="ECO:0000256" key="7">
    <source>
        <dbReference type="ARBA" id="ARBA00022475"/>
    </source>
</evidence>
<dbReference type="UniPathway" id="UPA00640">
    <property type="reaction ID" value="UER00698"/>
</dbReference>
<evidence type="ECO:0000256" key="8">
    <source>
        <dbReference type="ARBA" id="ARBA00022563"/>
    </source>
</evidence>
<feature type="transmembrane region" description="Helical" evidence="19">
    <location>
        <begin position="72"/>
        <end position="94"/>
    </location>
</feature>
<keyword evidence="7 19" id="KW-1003">Cell membrane</keyword>
<feature type="transmembrane region" description="Helical" evidence="19">
    <location>
        <begin position="40"/>
        <end position="60"/>
    </location>
</feature>
<proteinExistence type="inferred from homology"/>
<evidence type="ECO:0000256" key="15">
    <source>
        <dbReference type="ARBA" id="ARBA00023136"/>
    </source>
</evidence>
<sequence>MSAGGAGGEAKGGYPPQTIMALGIVGGLVGIYLGNFAPPAYSFFGGLGAICATVWGADAVRRVASYGLGTGVPSIGMLALGMGILAALFGLSIGGPAGPIVAVVVAAIIGGVIGALANKVIGMGIPIMEKAMVEISCAGTLVILGLSVVIAGSFDYASVVQYVVANGYIALIFIIGGMGILHPFNASLGPDETQDRTLMLAVEKGAIALIIAGFASSLHEGLMAAGLNMLIGIVIWYVAFSKHYALIKRDAYAVVGSGMLPSSEELQ</sequence>
<feature type="transmembrane region" description="Helical" evidence="19">
    <location>
        <begin position="100"/>
        <end position="121"/>
    </location>
</feature>
<dbReference type="PATRIC" id="fig|1434108.4.peg.416"/>
<keyword evidence="9 19" id="KW-0489">Methyltransferase</keyword>
<comment type="pathway">
    <text evidence="3 19">One-carbon metabolism; methanogenesis from CO(2); methyl-coenzyme M from 5,10-methylene-5,6,7,8-tetrahydromethanopterin: step 2/2.</text>
</comment>
<protein>
    <recommendedName>
        <fullName evidence="6 19">Tetrahydromethanopterin S-methyltransferase subunit C</fullName>
        <ecNumber evidence="18 19">7.2.1.4</ecNumber>
    </recommendedName>
    <alternativeName>
        <fullName evidence="16 19">N5-methyltetrahydromethanopterin--coenzyme M methyltransferase subunit C</fullName>
    </alternativeName>
</protein>
<dbReference type="GO" id="GO:0019386">
    <property type="term" value="P:methanogenesis, from carbon dioxide"/>
    <property type="evidence" value="ECO:0007669"/>
    <property type="project" value="UniProtKB-UniRule"/>
</dbReference>
<evidence type="ECO:0000256" key="6">
    <source>
        <dbReference type="ARBA" id="ARBA00015131"/>
    </source>
</evidence>
<gene>
    <name evidence="19" type="primary">mtrC</name>
    <name evidence="20" type="ORF">MSBRM_0358</name>
</gene>
<evidence type="ECO:0000256" key="5">
    <source>
        <dbReference type="ARBA" id="ARBA00011616"/>
    </source>
</evidence>
<evidence type="ECO:0000256" key="9">
    <source>
        <dbReference type="ARBA" id="ARBA00022603"/>
    </source>
</evidence>
<evidence type="ECO:0000256" key="17">
    <source>
        <dbReference type="ARBA" id="ARBA00044880"/>
    </source>
</evidence>
<dbReference type="KEGG" id="mby:MSBRM_0358"/>
<keyword evidence="15 19" id="KW-0472">Membrane</keyword>
<dbReference type="GO" id="GO:0030269">
    <property type="term" value="F:tetrahydromethanopterin S-methyltransferase activity"/>
    <property type="evidence" value="ECO:0007669"/>
    <property type="project" value="UniProtKB-UniRule"/>
</dbReference>
<evidence type="ECO:0000313" key="21">
    <source>
        <dbReference type="Proteomes" id="UP000033033"/>
    </source>
</evidence>
<comment type="subunit">
    <text evidence="5 19">The complex is composed of 8 subunits; MtrA, MtrB, MtrC, MtrD, MtrE, MtrF, MtrG and MtrH.</text>
</comment>